<dbReference type="Proteomes" id="UP001216907">
    <property type="component" value="Unassembled WGS sequence"/>
</dbReference>
<sequence length="151" mass="16301">MSDKLNNGFRHVVQQGTQRLVVEGIDYGRHKAVASVQLDELRFSYTSHSATATLEFVLTQVPDQSTADAWNRLFAGFVAGMDPKFREVVAGAISKSHLLVGPKRSNAASQLATLFGPEAELRVSSTAACAFFWALSLGTADPDGWVGSLCR</sequence>
<proteinExistence type="predicted"/>
<dbReference type="EMBL" id="JARRAG010000002">
    <property type="protein sequence ID" value="MDG3005889.1"/>
    <property type="molecule type" value="Genomic_DNA"/>
</dbReference>
<accession>A0ABT6FE86</accession>
<protein>
    <submittedName>
        <fullName evidence="1">Uncharacterized protein</fullName>
    </submittedName>
</protein>
<reference evidence="1 2" key="1">
    <citation type="submission" date="2023-03" db="EMBL/GenBank/DDBJ databases">
        <title>Paludisphaera mucosa sp. nov. a novel planctomycete from northern fen.</title>
        <authorList>
            <person name="Ivanova A."/>
        </authorList>
    </citation>
    <scope>NUCLEOTIDE SEQUENCE [LARGE SCALE GENOMIC DNA]</scope>
    <source>
        <strain evidence="1 2">Pla2</strain>
    </source>
</reference>
<organism evidence="1 2">
    <name type="scientific">Paludisphaera mucosa</name>
    <dbReference type="NCBI Taxonomy" id="3030827"/>
    <lineage>
        <taxon>Bacteria</taxon>
        <taxon>Pseudomonadati</taxon>
        <taxon>Planctomycetota</taxon>
        <taxon>Planctomycetia</taxon>
        <taxon>Isosphaerales</taxon>
        <taxon>Isosphaeraceae</taxon>
        <taxon>Paludisphaera</taxon>
    </lineage>
</organism>
<dbReference type="RefSeq" id="WP_277862211.1">
    <property type="nucleotide sequence ID" value="NZ_JARRAG010000002.1"/>
</dbReference>
<evidence type="ECO:0000313" key="1">
    <source>
        <dbReference type="EMBL" id="MDG3005889.1"/>
    </source>
</evidence>
<evidence type="ECO:0000313" key="2">
    <source>
        <dbReference type="Proteomes" id="UP001216907"/>
    </source>
</evidence>
<keyword evidence="2" id="KW-1185">Reference proteome</keyword>
<gene>
    <name evidence="1" type="ORF">PZE19_19055</name>
</gene>
<name>A0ABT6FE86_9BACT</name>
<comment type="caution">
    <text evidence="1">The sequence shown here is derived from an EMBL/GenBank/DDBJ whole genome shotgun (WGS) entry which is preliminary data.</text>
</comment>